<feature type="region of interest" description="Disordered" evidence="1">
    <location>
        <begin position="35"/>
        <end position="312"/>
    </location>
</feature>
<feature type="compositionally biased region" description="Polar residues" evidence="1">
    <location>
        <begin position="224"/>
        <end position="234"/>
    </location>
</feature>
<gene>
    <name evidence="2" type="ORF">K7432_011412</name>
</gene>
<organism evidence="2 3">
    <name type="scientific">Basidiobolus ranarum</name>
    <dbReference type="NCBI Taxonomy" id="34480"/>
    <lineage>
        <taxon>Eukaryota</taxon>
        <taxon>Fungi</taxon>
        <taxon>Fungi incertae sedis</taxon>
        <taxon>Zoopagomycota</taxon>
        <taxon>Entomophthoromycotina</taxon>
        <taxon>Basidiobolomycetes</taxon>
        <taxon>Basidiobolales</taxon>
        <taxon>Basidiobolaceae</taxon>
        <taxon>Basidiobolus</taxon>
    </lineage>
</organism>
<reference evidence="2 3" key="1">
    <citation type="submission" date="2023-04" db="EMBL/GenBank/DDBJ databases">
        <title>Genome of Basidiobolus ranarum AG-B5.</title>
        <authorList>
            <person name="Stajich J.E."/>
            <person name="Carter-House D."/>
            <person name="Gryganskyi A."/>
        </authorList>
    </citation>
    <scope>NUCLEOTIDE SEQUENCE [LARGE SCALE GENOMIC DNA]</scope>
    <source>
        <strain evidence="2 3">AG-B5</strain>
    </source>
</reference>
<name>A0ABR2WME6_9FUNG</name>
<dbReference type="Proteomes" id="UP001479436">
    <property type="component" value="Unassembled WGS sequence"/>
</dbReference>
<protein>
    <submittedName>
        <fullName evidence="2">Uncharacterized protein</fullName>
    </submittedName>
</protein>
<evidence type="ECO:0000313" key="3">
    <source>
        <dbReference type="Proteomes" id="UP001479436"/>
    </source>
</evidence>
<dbReference type="EMBL" id="JASJQH010000879">
    <property type="protein sequence ID" value="KAK9762654.1"/>
    <property type="molecule type" value="Genomic_DNA"/>
</dbReference>
<proteinExistence type="predicted"/>
<accession>A0ABR2WME6</accession>
<feature type="compositionally biased region" description="Basic residues" evidence="1">
    <location>
        <begin position="37"/>
        <end position="46"/>
    </location>
</feature>
<evidence type="ECO:0000313" key="2">
    <source>
        <dbReference type="EMBL" id="KAK9762654.1"/>
    </source>
</evidence>
<keyword evidence="3" id="KW-1185">Reference proteome</keyword>
<feature type="compositionally biased region" description="Basic residues" evidence="1">
    <location>
        <begin position="235"/>
        <end position="245"/>
    </location>
</feature>
<evidence type="ECO:0000256" key="1">
    <source>
        <dbReference type="SAM" id="MobiDB-lite"/>
    </source>
</evidence>
<feature type="compositionally biased region" description="Basic and acidic residues" evidence="1">
    <location>
        <begin position="266"/>
        <end position="277"/>
    </location>
</feature>
<feature type="compositionally biased region" description="Basic and acidic residues" evidence="1">
    <location>
        <begin position="112"/>
        <end position="129"/>
    </location>
</feature>
<comment type="caution">
    <text evidence="2">The sequence shown here is derived from an EMBL/GenBank/DDBJ whole genome shotgun (WGS) entry which is preliminary data.</text>
</comment>
<sequence length="312" mass="35406">MGLVWIFLVLFILGSFYFFNGKLITNNNSVTGDVKKVNKKKKKKSKGKTDETEIPLVETTEPTQKKGKNLKKKSQLEPVKSKVEPVVEIPTKTPTTNEPKKSKKSTPVKPETSPKETPKLNTSKVEKPKQQPATSLKKTKKTSNQQKKGTPSVQPTINEKKEPEEPWYREEAEKPPARVMKIKGPDPESASEEEPEEGWVKIKRTVHSPKMTPAPTNIELLNEKTVTGQSVLSKTQRKNARRALKRKEEREAFQGQQEIRLRQHRREQMNARIHSKDYAPQPQASSWNVPGAADSDEDSEKRSEQGGLIWDV</sequence>
<feature type="compositionally biased region" description="Low complexity" evidence="1">
    <location>
        <begin position="86"/>
        <end position="97"/>
    </location>
</feature>
<feature type="compositionally biased region" description="Basic and acidic residues" evidence="1">
    <location>
        <begin position="158"/>
        <end position="176"/>
    </location>
</feature>